<dbReference type="RefSeq" id="XP_018078005.1">
    <property type="nucleotide sequence ID" value="XM_018219258.1"/>
</dbReference>
<dbReference type="SUPFAM" id="SSF57701">
    <property type="entry name" value="Zn2/Cys6 DNA-binding domain"/>
    <property type="match status" value="1"/>
</dbReference>
<dbReference type="KEGG" id="psco:LY89DRAFT_728376"/>
<evidence type="ECO:0000313" key="3">
    <source>
        <dbReference type="EMBL" id="KUJ23650.1"/>
    </source>
</evidence>
<evidence type="ECO:0000313" key="4">
    <source>
        <dbReference type="Proteomes" id="UP000070700"/>
    </source>
</evidence>
<dbReference type="EMBL" id="KQ947405">
    <property type="protein sequence ID" value="KUJ23650.1"/>
    <property type="molecule type" value="Genomic_DNA"/>
</dbReference>
<dbReference type="Proteomes" id="UP000070700">
    <property type="component" value="Unassembled WGS sequence"/>
</dbReference>
<keyword evidence="4" id="KW-1185">Reference proteome</keyword>
<dbReference type="InterPro" id="IPR036864">
    <property type="entry name" value="Zn2-C6_fun-type_DNA-bd_sf"/>
</dbReference>
<dbReference type="OrthoDB" id="194358at2759"/>
<gene>
    <name evidence="3" type="ORF">LY89DRAFT_728376</name>
</gene>
<feature type="domain" description="Zn(2)-C6 fungal-type" evidence="2">
    <location>
        <begin position="14"/>
        <end position="41"/>
    </location>
</feature>
<dbReference type="InterPro" id="IPR001138">
    <property type="entry name" value="Zn2Cys6_DnaBD"/>
</dbReference>
<reference evidence="3 4" key="1">
    <citation type="submission" date="2015-10" db="EMBL/GenBank/DDBJ databases">
        <title>Full genome of DAOMC 229536 Phialocephala scopiformis, a fungal endophyte of spruce producing the potent anti-insectan compound rugulosin.</title>
        <authorList>
            <consortium name="DOE Joint Genome Institute"/>
            <person name="Walker A.K."/>
            <person name="Frasz S.L."/>
            <person name="Seifert K.A."/>
            <person name="Miller J.D."/>
            <person name="Mondo S.J."/>
            <person name="Labutti K."/>
            <person name="Lipzen A."/>
            <person name="Dockter R."/>
            <person name="Kennedy M."/>
            <person name="Grigoriev I.V."/>
            <person name="Spatafora J.W."/>
        </authorList>
    </citation>
    <scope>NUCLEOTIDE SEQUENCE [LARGE SCALE GENOMIC DNA]</scope>
    <source>
        <strain evidence="3 4">CBS 120377</strain>
    </source>
</reference>
<dbReference type="InParanoid" id="A0A194XTK5"/>
<dbReference type="GO" id="GO:0000981">
    <property type="term" value="F:DNA-binding transcription factor activity, RNA polymerase II-specific"/>
    <property type="evidence" value="ECO:0007669"/>
    <property type="project" value="InterPro"/>
</dbReference>
<dbReference type="AlphaFoldDB" id="A0A194XTK5"/>
<organism evidence="3 4">
    <name type="scientific">Mollisia scopiformis</name>
    <name type="common">Conifer needle endophyte fungus</name>
    <name type="synonym">Phialocephala scopiformis</name>
    <dbReference type="NCBI Taxonomy" id="149040"/>
    <lineage>
        <taxon>Eukaryota</taxon>
        <taxon>Fungi</taxon>
        <taxon>Dikarya</taxon>
        <taxon>Ascomycota</taxon>
        <taxon>Pezizomycotina</taxon>
        <taxon>Leotiomycetes</taxon>
        <taxon>Helotiales</taxon>
        <taxon>Mollisiaceae</taxon>
        <taxon>Mollisia</taxon>
    </lineage>
</organism>
<dbReference type="GO" id="GO:0008270">
    <property type="term" value="F:zinc ion binding"/>
    <property type="evidence" value="ECO:0007669"/>
    <property type="project" value="InterPro"/>
</dbReference>
<evidence type="ECO:0000259" key="2">
    <source>
        <dbReference type="PROSITE" id="PS50048"/>
    </source>
</evidence>
<dbReference type="InterPro" id="IPR021858">
    <property type="entry name" value="Fun_TF"/>
</dbReference>
<evidence type="ECO:0000256" key="1">
    <source>
        <dbReference type="ARBA" id="ARBA00023242"/>
    </source>
</evidence>
<name>A0A194XTK5_MOLSC</name>
<dbReference type="GeneID" id="28828984"/>
<sequence length="200" mass="22325">MVLGPLDRRNLKTRCQACARRRIKCVGSRPCFYCNKRKIQCLPQASNNCANLVFVNTRSDLVADPSPAPGSEEDIALARFFTVFMERNDFAGEHLDTSGIISSFQASPSLYHATLAIGSLDLRTTSSSLKDRRAITASALLSYQTAIKSFKSDMQHSDVRRSHAALWTTFFLGLFELMYDVTGQGWVKHILYGTSSILQF</sequence>
<protein>
    <recommendedName>
        <fullName evidence="2">Zn(2)-C6 fungal-type domain-containing protein</fullName>
    </recommendedName>
</protein>
<accession>A0A194XTK5</accession>
<proteinExistence type="predicted"/>
<dbReference type="PROSITE" id="PS50048">
    <property type="entry name" value="ZN2_CY6_FUNGAL_2"/>
    <property type="match status" value="1"/>
</dbReference>
<dbReference type="Pfam" id="PF11951">
    <property type="entry name" value="Fungal_trans_2"/>
    <property type="match status" value="1"/>
</dbReference>
<keyword evidence="1" id="KW-0539">Nucleus</keyword>